<evidence type="ECO:0000256" key="5">
    <source>
        <dbReference type="ARBA" id="ARBA00022694"/>
    </source>
</evidence>
<evidence type="ECO:0000259" key="10">
    <source>
        <dbReference type="PROSITE" id="PS51675"/>
    </source>
</evidence>
<keyword evidence="3" id="KW-0808">Transferase</keyword>
<dbReference type="EMBL" id="CAXLJL010000123">
    <property type="protein sequence ID" value="CAL5132430.1"/>
    <property type="molecule type" value="Genomic_DNA"/>
</dbReference>
<dbReference type="GO" id="GO:0032259">
    <property type="term" value="P:methylation"/>
    <property type="evidence" value="ECO:0007669"/>
    <property type="project" value="UniProtKB-KW"/>
</dbReference>
<dbReference type="GO" id="GO:0070131">
    <property type="term" value="P:positive regulation of mitochondrial translation"/>
    <property type="evidence" value="ECO:0007669"/>
    <property type="project" value="TreeGrafter"/>
</dbReference>
<evidence type="ECO:0000256" key="6">
    <source>
        <dbReference type="ARBA" id="ARBA00022946"/>
    </source>
</evidence>
<dbReference type="CDD" id="cd18102">
    <property type="entry name" value="Trm10_MRRP1"/>
    <property type="match status" value="1"/>
</dbReference>
<feature type="domain" description="SAM-dependent MTase TRM10-type" evidence="10">
    <location>
        <begin position="167"/>
        <end position="378"/>
    </location>
</feature>
<keyword evidence="7" id="KW-0175">Coiled coil</keyword>
<dbReference type="PANTHER" id="PTHR13563">
    <property type="entry name" value="TRNA (GUANINE-9-) METHYLTRANSFERASE"/>
    <property type="match status" value="1"/>
</dbReference>
<name>A0AAV2T6T7_CALDB</name>
<reference evidence="11" key="1">
    <citation type="submission" date="2024-06" db="EMBL/GenBank/DDBJ databases">
        <authorList>
            <person name="Liu X."/>
            <person name="Lenzi L."/>
            <person name="Haldenby T S."/>
            <person name="Uol C."/>
        </authorList>
    </citation>
    <scope>NUCLEOTIDE SEQUENCE</scope>
</reference>
<evidence type="ECO:0000313" key="12">
    <source>
        <dbReference type="Proteomes" id="UP001497525"/>
    </source>
</evidence>
<organism evidence="11 12">
    <name type="scientific">Calicophoron daubneyi</name>
    <name type="common">Rumen fluke</name>
    <name type="synonym">Paramphistomum daubneyi</name>
    <dbReference type="NCBI Taxonomy" id="300641"/>
    <lineage>
        <taxon>Eukaryota</taxon>
        <taxon>Metazoa</taxon>
        <taxon>Spiralia</taxon>
        <taxon>Lophotrochozoa</taxon>
        <taxon>Platyhelminthes</taxon>
        <taxon>Trematoda</taxon>
        <taxon>Digenea</taxon>
        <taxon>Plagiorchiida</taxon>
        <taxon>Pronocephalata</taxon>
        <taxon>Paramphistomoidea</taxon>
        <taxon>Paramphistomidae</taxon>
        <taxon>Calicophoron</taxon>
    </lineage>
</organism>
<evidence type="ECO:0000256" key="3">
    <source>
        <dbReference type="ARBA" id="ARBA00022679"/>
    </source>
</evidence>
<dbReference type="InterPro" id="IPR038459">
    <property type="entry name" value="MT_TRM10-typ_sf"/>
</dbReference>
<sequence>MLRQVQLLVKEYLTIWNCWKIGFKSSRDFRRPFIVCHNTRLSHSKQSLEIPKYLLDRTIPADEVLKNLTPSDKNRLEVIQAEYQLSKDDGKRVPAKLSSKHLLELLCCTSARARDNYYEFLFKLEKKEENELAKKANKIRPQPPDGPPHSSDRITRVIDSWCRKFHDDDRMWAEIRCPDSAQQLIFDFSHESEMRIQDQKNLASQMSYVMRIARSMKPYPFHLVLCGLKPKTNQYTFMEAAFGIPNVRYGSLYDMPWTISPNHYLQDFPQKDSDRPVICLSPNAPRSFKPGEWNHNAVYVVGAIVDKTERHPVTFAQARRGGVECVRLPLERYFNWNPGCSKTLTINCIFGILATAKSTNGDWETALRQNLPKRLIDPDERPRPSVSRLLERI</sequence>
<accession>A0AAV2T6T7</accession>
<evidence type="ECO:0000256" key="4">
    <source>
        <dbReference type="ARBA" id="ARBA00022691"/>
    </source>
</evidence>
<keyword evidence="6" id="KW-0809">Transit peptide</keyword>
<dbReference type="GO" id="GO:0097745">
    <property type="term" value="P:mitochondrial tRNA 5'-end processing"/>
    <property type="evidence" value="ECO:0007669"/>
    <property type="project" value="TreeGrafter"/>
</dbReference>
<dbReference type="InterPro" id="IPR025812">
    <property type="entry name" value="Trm10_C_MTase_dom"/>
</dbReference>
<evidence type="ECO:0000256" key="1">
    <source>
        <dbReference type="ARBA" id="ARBA00004173"/>
    </source>
</evidence>
<protein>
    <recommendedName>
        <fullName evidence="9">RNA (guanine-9-)-methyltransferase domain-containing protein 1</fullName>
    </recommendedName>
</protein>
<dbReference type="InterPro" id="IPR007356">
    <property type="entry name" value="tRNA_m1G_MeTrfase_euk"/>
</dbReference>
<dbReference type="AlphaFoldDB" id="A0AAV2T6T7"/>
<comment type="subcellular location">
    <subcellularLocation>
        <location evidence="1">Mitochondrion</location>
    </subcellularLocation>
</comment>
<comment type="caution">
    <text evidence="11">The sequence shown here is derived from an EMBL/GenBank/DDBJ whole genome shotgun (WGS) entry which is preliminary data.</text>
</comment>
<keyword evidence="4" id="KW-0949">S-adenosyl-L-methionine</keyword>
<keyword evidence="8" id="KW-0496">Mitochondrion</keyword>
<dbReference type="PANTHER" id="PTHR13563:SF5">
    <property type="entry name" value="TRNA METHYLTRANSFERASE 10 HOMOLOG C"/>
    <property type="match status" value="1"/>
</dbReference>
<evidence type="ECO:0000313" key="11">
    <source>
        <dbReference type="EMBL" id="CAL5132430.1"/>
    </source>
</evidence>
<keyword evidence="2" id="KW-0489">Methyltransferase</keyword>
<evidence type="ECO:0000256" key="8">
    <source>
        <dbReference type="ARBA" id="ARBA00023128"/>
    </source>
</evidence>
<dbReference type="InterPro" id="IPR028564">
    <property type="entry name" value="MT_TRM10-typ"/>
</dbReference>
<dbReference type="PROSITE" id="PS51675">
    <property type="entry name" value="SAM_MT_TRM10"/>
    <property type="match status" value="1"/>
</dbReference>
<proteinExistence type="predicted"/>
<keyword evidence="5" id="KW-0819">tRNA processing</keyword>
<dbReference type="Gene3D" id="3.40.1280.30">
    <property type="match status" value="1"/>
</dbReference>
<dbReference type="GO" id="GO:0005739">
    <property type="term" value="C:mitochondrion"/>
    <property type="evidence" value="ECO:0007669"/>
    <property type="project" value="UniProtKB-SubCell"/>
</dbReference>
<dbReference type="GO" id="GO:0005654">
    <property type="term" value="C:nucleoplasm"/>
    <property type="evidence" value="ECO:0007669"/>
    <property type="project" value="TreeGrafter"/>
</dbReference>
<dbReference type="GO" id="GO:0000049">
    <property type="term" value="F:tRNA binding"/>
    <property type="evidence" value="ECO:0007669"/>
    <property type="project" value="TreeGrafter"/>
</dbReference>
<dbReference type="GO" id="GO:0008168">
    <property type="term" value="F:methyltransferase activity"/>
    <property type="evidence" value="ECO:0007669"/>
    <property type="project" value="UniProtKB-KW"/>
</dbReference>
<evidence type="ECO:0000256" key="7">
    <source>
        <dbReference type="ARBA" id="ARBA00023054"/>
    </source>
</evidence>
<evidence type="ECO:0000256" key="2">
    <source>
        <dbReference type="ARBA" id="ARBA00022603"/>
    </source>
</evidence>
<gene>
    <name evidence="11" type="ORF">CDAUBV1_LOCUS5258</name>
</gene>
<dbReference type="Proteomes" id="UP001497525">
    <property type="component" value="Unassembled WGS sequence"/>
</dbReference>
<evidence type="ECO:0000256" key="9">
    <source>
        <dbReference type="ARBA" id="ARBA00029803"/>
    </source>
</evidence>